<evidence type="ECO:0000313" key="2">
    <source>
        <dbReference type="Proteomes" id="UP000187203"/>
    </source>
</evidence>
<proteinExistence type="predicted"/>
<evidence type="ECO:0000313" key="1">
    <source>
        <dbReference type="EMBL" id="OMO88970.1"/>
    </source>
</evidence>
<accession>A0A1R3J2F0</accession>
<dbReference type="EMBL" id="AWUE01016925">
    <property type="protein sequence ID" value="OMO88970.1"/>
    <property type="molecule type" value="Genomic_DNA"/>
</dbReference>
<gene>
    <name evidence="1" type="ORF">COLO4_20005</name>
</gene>
<protein>
    <submittedName>
        <fullName evidence="1">Uncharacterized protein</fullName>
    </submittedName>
</protein>
<organism evidence="1 2">
    <name type="scientific">Corchorus olitorius</name>
    <dbReference type="NCBI Taxonomy" id="93759"/>
    <lineage>
        <taxon>Eukaryota</taxon>
        <taxon>Viridiplantae</taxon>
        <taxon>Streptophyta</taxon>
        <taxon>Embryophyta</taxon>
        <taxon>Tracheophyta</taxon>
        <taxon>Spermatophyta</taxon>
        <taxon>Magnoliopsida</taxon>
        <taxon>eudicotyledons</taxon>
        <taxon>Gunneridae</taxon>
        <taxon>Pentapetalae</taxon>
        <taxon>rosids</taxon>
        <taxon>malvids</taxon>
        <taxon>Malvales</taxon>
        <taxon>Malvaceae</taxon>
        <taxon>Grewioideae</taxon>
        <taxon>Apeibeae</taxon>
        <taxon>Corchorus</taxon>
    </lineage>
</organism>
<dbReference type="AlphaFoldDB" id="A0A1R3J2F0"/>
<keyword evidence="2" id="KW-1185">Reference proteome</keyword>
<sequence length="41" mass="4400">MVVSVQDCCSSSPQLIFSFICVRKAAMAGVGTRKATLMTDF</sequence>
<name>A0A1R3J2F0_9ROSI</name>
<comment type="caution">
    <text evidence="1">The sequence shown here is derived from an EMBL/GenBank/DDBJ whole genome shotgun (WGS) entry which is preliminary data.</text>
</comment>
<reference evidence="2" key="1">
    <citation type="submission" date="2013-09" db="EMBL/GenBank/DDBJ databases">
        <title>Corchorus olitorius genome sequencing.</title>
        <authorList>
            <person name="Alam M."/>
            <person name="Haque M.S."/>
            <person name="Islam M.S."/>
            <person name="Emdad E.M."/>
            <person name="Islam M.M."/>
            <person name="Ahmed B."/>
            <person name="Halim A."/>
            <person name="Hossen Q.M.M."/>
            <person name="Hossain M.Z."/>
            <person name="Ahmed R."/>
            <person name="Khan M.M."/>
            <person name="Islam R."/>
            <person name="Rashid M.M."/>
            <person name="Khan S.A."/>
            <person name="Rahman M.S."/>
            <person name="Alam M."/>
            <person name="Yahiya A.S."/>
            <person name="Khan M.S."/>
            <person name="Azam M.S."/>
            <person name="Haque T."/>
            <person name="Lashkar M.Z.H."/>
            <person name="Akhand A.I."/>
            <person name="Morshed G."/>
            <person name="Roy S."/>
            <person name="Uddin K.S."/>
            <person name="Rabeya T."/>
            <person name="Hossain A.S."/>
            <person name="Chowdhury A."/>
            <person name="Snigdha A.R."/>
            <person name="Mortoza M.S."/>
            <person name="Matin S.A."/>
            <person name="Hoque S.M.E."/>
            <person name="Islam M.K."/>
            <person name="Roy D.K."/>
            <person name="Haider R."/>
            <person name="Moosa M.M."/>
            <person name="Elias S.M."/>
            <person name="Hasan A.M."/>
            <person name="Jahan S."/>
            <person name="Shafiuddin M."/>
            <person name="Mahmood N."/>
            <person name="Shommy N.S."/>
        </authorList>
    </citation>
    <scope>NUCLEOTIDE SEQUENCE [LARGE SCALE GENOMIC DNA]</scope>
    <source>
        <strain evidence="2">cv. O-4</strain>
    </source>
</reference>
<dbReference type="Proteomes" id="UP000187203">
    <property type="component" value="Unassembled WGS sequence"/>
</dbReference>